<evidence type="ECO:0000256" key="4">
    <source>
        <dbReference type="ARBA" id="ARBA00023136"/>
    </source>
</evidence>
<evidence type="ECO:0000256" key="1">
    <source>
        <dbReference type="ARBA" id="ARBA00004141"/>
    </source>
</evidence>
<evidence type="ECO:0000256" key="6">
    <source>
        <dbReference type="SAM" id="Phobius"/>
    </source>
</evidence>
<dbReference type="Proteomes" id="UP000325440">
    <property type="component" value="Unassembled WGS sequence"/>
</dbReference>
<keyword evidence="2 6" id="KW-0812">Transmembrane</keyword>
<feature type="transmembrane region" description="Helical" evidence="6">
    <location>
        <begin position="292"/>
        <end position="316"/>
    </location>
</feature>
<dbReference type="Pfam" id="PF02535">
    <property type="entry name" value="Zip"/>
    <property type="match status" value="1"/>
</dbReference>
<feature type="transmembrane region" description="Helical" evidence="6">
    <location>
        <begin position="322"/>
        <end position="341"/>
    </location>
</feature>
<feature type="transmembrane region" description="Helical" evidence="6">
    <location>
        <begin position="421"/>
        <end position="442"/>
    </location>
</feature>
<dbReference type="AlphaFoldDB" id="A0A5E4MDV1"/>
<name>A0A5E4MDV1_9HEMI</name>
<feature type="transmembrane region" description="Helical" evidence="6">
    <location>
        <begin position="385"/>
        <end position="409"/>
    </location>
</feature>
<keyword evidence="4 6" id="KW-0472">Membrane</keyword>
<evidence type="ECO:0000313" key="7">
    <source>
        <dbReference type="EMBL" id="VVC29585.1"/>
    </source>
</evidence>
<keyword evidence="3 6" id="KW-1133">Transmembrane helix</keyword>
<evidence type="ECO:0000256" key="5">
    <source>
        <dbReference type="SAM" id="MobiDB-lite"/>
    </source>
</evidence>
<dbReference type="EMBL" id="CABPRJ010000495">
    <property type="protein sequence ID" value="VVC29585.1"/>
    <property type="molecule type" value="Genomic_DNA"/>
</dbReference>
<feature type="transmembrane region" description="Helical" evidence="6">
    <location>
        <begin position="116"/>
        <end position="141"/>
    </location>
</feature>
<dbReference type="OrthoDB" id="448280at2759"/>
<evidence type="ECO:0000256" key="2">
    <source>
        <dbReference type="ARBA" id="ARBA00022692"/>
    </source>
</evidence>
<comment type="subcellular location">
    <subcellularLocation>
        <location evidence="1">Membrane</location>
        <topology evidence="1">Multi-pass membrane protein</topology>
    </subcellularLocation>
</comment>
<dbReference type="PANTHER" id="PTHR11040:SF203">
    <property type="entry name" value="FI18611P1-RELATED"/>
    <property type="match status" value="1"/>
</dbReference>
<sequence length="444" mass="48454">MPGGSVSRRIACIARFARRAVNRFTVGAVTGDRVYYSRFAPDGRTTRPYGLRLTDRSVRDWCEFRRRRIRVYVRIAVDSSDGHRNNIIIITFIVNMSTTEPPITADEPKFDHSAVILAKILSIAFLGLSSLTAGSLPVCVFERLGIMQQSRGGIANTVLRLTLNFGGGVLLSTTFVHLLPEVREGVEGLVANGTLDANGPVTGRLAELVMCVGFLIMYCVEDLAHGHGHGHGHGHKRDDPDGGGWQNPGFKIEETMSAAGRVANYNSCTSSGGNADTAGKPVQPKYASNSDAVYRSFLIIFALCIHEVFEGLAIGLEKNPTTVWSLTVAVGCHKVVIAFYIGSQMLSDRARPYLAHCSVFIFALASPVGISIGILISNLNDTNTMFLLSVVLQGLATGTLMFVMFFEVLKPSYEKVQIKQKILRLLFIIIGFSSMLFIQLMISD</sequence>
<dbReference type="GO" id="GO:0005886">
    <property type="term" value="C:plasma membrane"/>
    <property type="evidence" value="ECO:0007669"/>
    <property type="project" value="TreeGrafter"/>
</dbReference>
<organism evidence="7 8">
    <name type="scientific">Cinara cedri</name>
    <dbReference type="NCBI Taxonomy" id="506608"/>
    <lineage>
        <taxon>Eukaryota</taxon>
        <taxon>Metazoa</taxon>
        <taxon>Ecdysozoa</taxon>
        <taxon>Arthropoda</taxon>
        <taxon>Hexapoda</taxon>
        <taxon>Insecta</taxon>
        <taxon>Pterygota</taxon>
        <taxon>Neoptera</taxon>
        <taxon>Paraneoptera</taxon>
        <taxon>Hemiptera</taxon>
        <taxon>Sternorrhyncha</taxon>
        <taxon>Aphidomorpha</taxon>
        <taxon>Aphidoidea</taxon>
        <taxon>Aphididae</taxon>
        <taxon>Lachninae</taxon>
        <taxon>Cinara</taxon>
    </lineage>
</organism>
<accession>A0A5E4MDV1</accession>
<reference evidence="7 8" key="1">
    <citation type="submission" date="2019-08" db="EMBL/GenBank/DDBJ databases">
        <authorList>
            <person name="Alioto T."/>
            <person name="Alioto T."/>
            <person name="Gomez Garrido J."/>
        </authorList>
    </citation>
    <scope>NUCLEOTIDE SEQUENCE [LARGE SCALE GENOMIC DNA]</scope>
</reference>
<feature type="transmembrane region" description="Helical" evidence="6">
    <location>
        <begin position="353"/>
        <end position="379"/>
    </location>
</feature>
<proteinExistence type="predicted"/>
<protein>
    <submittedName>
        <fullName evidence="7">Zinc/iron permease</fullName>
    </submittedName>
</protein>
<evidence type="ECO:0000256" key="3">
    <source>
        <dbReference type="ARBA" id="ARBA00022989"/>
    </source>
</evidence>
<keyword evidence="8" id="KW-1185">Reference proteome</keyword>
<dbReference type="InterPro" id="IPR003689">
    <property type="entry name" value="ZIP"/>
</dbReference>
<gene>
    <name evidence="7" type="ORF">CINCED_3A000865</name>
</gene>
<evidence type="ECO:0000313" key="8">
    <source>
        <dbReference type="Proteomes" id="UP000325440"/>
    </source>
</evidence>
<dbReference type="PANTHER" id="PTHR11040">
    <property type="entry name" value="ZINC/IRON TRANSPORTER"/>
    <property type="match status" value="1"/>
</dbReference>
<feature type="region of interest" description="Disordered" evidence="5">
    <location>
        <begin position="229"/>
        <end position="248"/>
    </location>
</feature>
<dbReference type="GO" id="GO:0005385">
    <property type="term" value="F:zinc ion transmembrane transporter activity"/>
    <property type="evidence" value="ECO:0007669"/>
    <property type="project" value="TreeGrafter"/>
</dbReference>